<evidence type="ECO:0000313" key="3">
    <source>
        <dbReference type="Proteomes" id="UP000624279"/>
    </source>
</evidence>
<keyword evidence="1" id="KW-0472">Membrane</keyword>
<keyword evidence="1" id="KW-0812">Transmembrane</keyword>
<dbReference type="EMBL" id="JACOGA010000003">
    <property type="protein sequence ID" value="MBC3872935.1"/>
    <property type="molecule type" value="Genomic_DNA"/>
</dbReference>
<keyword evidence="1" id="KW-1133">Transmembrane helix</keyword>
<dbReference type="Proteomes" id="UP000624279">
    <property type="component" value="Unassembled WGS sequence"/>
</dbReference>
<name>A0ABR6Y8K2_9BURK</name>
<organism evidence="2 3">
    <name type="scientific">Undibacterium flavidum</name>
    <dbReference type="NCBI Taxonomy" id="2762297"/>
    <lineage>
        <taxon>Bacteria</taxon>
        <taxon>Pseudomonadati</taxon>
        <taxon>Pseudomonadota</taxon>
        <taxon>Betaproteobacteria</taxon>
        <taxon>Burkholderiales</taxon>
        <taxon>Oxalobacteraceae</taxon>
        <taxon>Undibacterium</taxon>
    </lineage>
</organism>
<gene>
    <name evidence="2" type="ORF">H8K55_05000</name>
</gene>
<keyword evidence="3" id="KW-1185">Reference proteome</keyword>
<dbReference type="RefSeq" id="WP_186940964.1">
    <property type="nucleotide sequence ID" value="NZ_JACOGA010000003.1"/>
</dbReference>
<dbReference type="InterPro" id="IPR012902">
    <property type="entry name" value="N_methyl_site"/>
</dbReference>
<dbReference type="Gene3D" id="3.30.700.10">
    <property type="entry name" value="Glycoprotein, Type 4 Pilin"/>
    <property type="match status" value="1"/>
</dbReference>
<comment type="caution">
    <text evidence="2">The sequence shown here is derived from an EMBL/GenBank/DDBJ whole genome shotgun (WGS) entry which is preliminary data.</text>
</comment>
<evidence type="ECO:0000313" key="2">
    <source>
        <dbReference type="EMBL" id="MBC3872935.1"/>
    </source>
</evidence>
<protein>
    <submittedName>
        <fullName evidence="2">Prepilin-type N-terminal cleavage/methylation domain-containing protein</fullName>
    </submittedName>
</protein>
<sequence>MRSNRIGQGFSLIEMMITVAIIGILAAVAMPAYQAYAKRSKFAEIVVATSATKIAVEICAQEQDGLTNCSGGLNGVPSDVTSTTGYLGTVITAGGRITATARAYQGLSGTENVIYVGVYGADKRVTWSIDATSTCKTATPKLC</sequence>
<proteinExistence type="predicted"/>
<feature type="transmembrane region" description="Helical" evidence="1">
    <location>
        <begin position="12"/>
        <end position="33"/>
    </location>
</feature>
<dbReference type="InterPro" id="IPR045584">
    <property type="entry name" value="Pilin-like"/>
</dbReference>
<accession>A0ABR6Y8K2</accession>
<dbReference type="SUPFAM" id="SSF54523">
    <property type="entry name" value="Pili subunits"/>
    <property type="match status" value="1"/>
</dbReference>
<evidence type="ECO:0000256" key="1">
    <source>
        <dbReference type="SAM" id="Phobius"/>
    </source>
</evidence>
<reference evidence="2 3" key="1">
    <citation type="submission" date="2020-08" db="EMBL/GenBank/DDBJ databases">
        <title>Novel species isolated from subtropical streams in China.</title>
        <authorList>
            <person name="Lu H."/>
        </authorList>
    </citation>
    <scope>NUCLEOTIDE SEQUENCE [LARGE SCALE GENOMIC DNA]</scope>
    <source>
        <strain evidence="2 3">LX15W</strain>
    </source>
</reference>
<dbReference type="PROSITE" id="PS00409">
    <property type="entry name" value="PROKAR_NTER_METHYL"/>
    <property type="match status" value="1"/>
</dbReference>
<dbReference type="NCBIfam" id="TIGR02532">
    <property type="entry name" value="IV_pilin_GFxxxE"/>
    <property type="match status" value="1"/>
</dbReference>
<dbReference type="Pfam" id="PF07963">
    <property type="entry name" value="N_methyl"/>
    <property type="match status" value="1"/>
</dbReference>